<dbReference type="InterPro" id="IPR001764">
    <property type="entry name" value="Glyco_hydro_3_N"/>
</dbReference>
<evidence type="ECO:0000256" key="6">
    <source>
        <dbReference type="ARBA" id="ARBA00022729"/>
    </source>
</evidence>
<comment type="similarity">
    <text evidence="3">Belongs to the glycosyl hydrolase 3 family.</text>
</comment>
<evidence type="ECO:0000259" key="15">
    <source>
        <dbReference type="Pfam" id="PF00933"/>
    </source>
</evidence>
<reference evidence="18" key="2">
    <citation type="submission" date="2024-04" db="EMBL/GenBank/DDBJ databases">
        <authorList>
            <person name="Chen Y."/>
            <person name="Shah S."/>
            <person name="Dougan E. K."/>
            <person name="Thang M."/>
            <person name="Chan C."/>
        </authorList>
    </citation>
    <scope>NUCLEOTIDE SEQUENCE [LARGE SCALE GENOMIC DNA]</scope>
</reference>
<evidence type="ECO:0000256" key="9">
    <source>
        <dbReference type="ARBA" id="ARBA00024983"/>
    </source>
</evidence>
<feature type="non-terminal residue" evidence="17">
    <location>
        <position position="598"/>
    </location>
</feature>
<dbReference type="InterPro" id="IPR017853">
    <property type="entry name" value="GH"/>
</dbReference>
<dbReference type="Pfam" id="PF00933">
    <property type="entry name" value="Glyco_hydro_3"/>
    <property type="match status" value="1"/>
</dbReference>
<dbReference type="EMBL" id="CAMXCT010000256">
    <property type="protein sequence ID" value="CAI3976246.1"/>
    <property type="molecule type" value="Genomic_DNA"/>
</dbReference>
<evidence type="ECO:0000256" key="1">
    <source>
        <dbReference type="ARBA" id="ARBA00000448"/>
    </source>
</evidence>
<feature type="domain" description="Glycoside hydrolase family 3 C-terminal" evidence="16">
    <location>
        <begin position="363"/>
        <end position="583"/>
    </location>
</feature>
<dbReference type="GO" id="GO:0009251">
    <property type="term" value="P:glucan catabolic process"/>
    <property type="evidence" value="ECO:0007669"/>
    <property type="project" value="TreeGrafter"/>
</dbReference>
<dbReference type="SUPFAM" id="SSF51445">
    <property type="entry name" value="(Trans)glycosidases"/>
    <property type="match status" value="1"/>
</dbReference>
<dbReference type="InterPro" id="IPR036881">
    <property type="entry name" value="Glyco_hydro_3_C_sf"/>
</dbReference>
<evidence type="ECO:0000256" key="12">
    <source>
        <dbReference type="ARBA" id="ARBA00041601"/>
    </source>
</evidence>
<dbReference type="PANTHER" id="PTHR42715">
    <property type="entry name" value="BETA-GLUCOSIDASE"/>
    <property type="match status" value="1"/>
</dbReference>
<organism evidence="17">
    <name type="scientific">Cladocopium goreaui</name>
    <dbReference type="NCBI Taxonomy" id="2562237"/>
    <lineage>
        <taxon>Eukaryota</taxon>
        <taxon>Sar</taxon>
        <taxon>Alveolata</taxon>
        <taxon>Dinophyceae</taxon>
        <taxon>Suessiales</taxon>
        <taxon>Symbiodiniaceae</taxon>
        <taxon>Cladocopium</taxon>
    </lineage>
</organism>
<sequence length="598" mass="65812">CAYRAPWMIHRVMIWWLCLLSIAQVTAAQSTTRDWGESYRLAEKTLKKLSKWQKSKLVRGVGWQRWQLTPGFYVGTITGTKSAGLPWLKMQDSGNGFRAMLQQTVGTTVVWPCPLALASTWSDEAVLAQARAIGSEFRGKSANVMLGPGLNVHRIARGGRNFEYLPGEDPYLGARLARSFVEGVQSQGVMAVLKHFGFNEQETHRDDVNSVVDDRTAWELYYQPFEAAIDAGAGAIMCSYNKVNNTPACGNHDLLTRDLREKMKFKGFVMSDWGATHSTALSAGLDMDMPGFDRFYSFQAVSAAKERTSLNDSVRRILASMYHLRLDEGDAGCVPPMCMHQLAEELRTPKHVQLAQDIASKAVIMLKNERDVLPLKSSKVRKLGIIGSAADSLYQGLWKIMKGLPEGDVYSGGGSGHIHGSNHHLTTVLQAIVNRAKSEGVEVLSANTTFRHENTRPLGMLKMEADVLVVVCGLLTIESHDRPNLSLHPADAHLIHEASLAKPTIVLLMLPGAVLMPFRFQVSGILLQFYGGEASGHAFAAALFGDVNPSGKLPLLIPENVEDTIPPSTGHWAIYSEGILTSYRNQTRNRRARLSGMA</sequence>
<dbReference type="Pfam" id="PF01915">
    <property type="entry name" value="Glyco_hydro_3_C"/>
    <property type="match status" value="1"/>
</dbReference>
<dbReference type="PANTHER" id="PTHR42715:SF12">
    <property type="entry name" value="BETA-GLUCOSIDASE G-RELATED"/>
    <property type="match status" value="1"/>
</dbReference>
<keyword evidence="19" id="KW-1185">Reference proteome</keyword>
<keyword evidence="6 14" id="KW-0732">Signal</keyword>
<comment type="catalytic activity">
    <reaction evidence="1">
        <text>Hydrolysis of terminal, non-reducing beta-D-glucosyl residues with release of beta-D-glucose.</text>
        <dbReference type="EC" id="3.2.1.21"/>
    </reaction>
</comment>
<evidence type="ECO:0000313" key="18">
    <source>
        <dbReference type="EMBL" id="CAL1129621.1"/>
    </source>
</evidence>
<evidence type="ECO:0000256" key="4">
    <source>
        <dbReference type="ARBA" id="ARBA00012744"/>
    </source>
</evidence>
<evidence type="ECO:0000256" key="2">
    <source>
        <dbReference type="ARBA" id="ARBA00004613"/>
    </source>
</evidence>
<evidence type="ECO:0000313" key="17">
    <source>
        <dbReference type="EMBL" id="CAI3976246.1"/>
    </source>
</evidence>
<protein>
    <recommendedName>
        <fullName evidence="10">Probable beta-glucosidase G</fullName>
        <ecNumber evidence="4">3.2.1.21</ecNumber>
    </recommendedName>
    <alternativeName>
        <fullName evidence="11">Beta-D-glucoside glucohydrolase G</fullName>
    </alternativeName>
    <alternativeName>
        <fullName evidence="12">Cellobiase G</fullName>
    </alternativeName>
    <alternativeName>
        <fullName evidence="13">Gentiobiase G</fullName>
    </alternativeName>
</protein>
<dbReference type="EMBL" id="CAMXCT020000256">
    <property type="protein sequence ID" value="CAL1129621.1"/>
    <property type="molecule type" value="Genomic_DNA"/>
</dbReference>
<evidence type="ECO:0000256" key="8">
    <source>
        <dbReference type="ARBA" id="ARBA00023295"/>
    </source>
</evidence>
<evidence type="ECO:0000256" key="5">
    <source>
        <dbReference type="ARBA" id="ARBA00022525"/>
    </source>
</evidence>
<evidence type="ECO:0000256" key="7">
    <source>
        <dbReference type="ARBA" id="ARBA00022801"/>
    </source>
</evidence>
<reference evidence="17" key="1">
    <citation type="submission" date="2022-10" db="EMBL/GenBank/DDBJ databases">
        <authorList>
            <person name="Chen Y."/>
            <person name="Dougan E. K."/>
            <person name="Chan C."/>
            <person name="Rhodes N."/>
            <person name="Thang M."/>
        </authorList>
    </citation>
    <scope>NUCLEOTIDE SEQUENCE</scope>
</reference>
<dbReference type="SUPFAM" id="SSF52279">
    <property type="entry name" value="Beta-D-glucan exohydrolase, C-terminal domain"/>
    <property type="match status" value="1"/>
</dbReference>
<dbReference type="EC" id="3.2.1.21" evidence="4"/>
<gene>
    <name evidence="17" type="ORF">C1SCF055_LOCUS4482</name>
</gene>
<feature type="chain" id="PRO_5043269627" description="Probable beta-glucosidase G" evidence="14">
    <location>
        <begin position="29"/>
        <end position="598"/>
    </location>
</feature>
<dbReference type="PRINTS" id="PR00133">
    <property type="entry name" value="GLHYDRLASE3"/>
</dbReference>
<dbReference type="Gene3D" id="3.40.50.1700">
    <property type="entry name" value="Glycoside hydrolase family 3 C-terminal domain"/>
    <property type="match status" value="1"/>
</dbReference>
<evidence type="ECO:0000259" key="16">
    <source>
        <dbReference type="Pfam" id="PF01915"/>
    </source>
</evidence>
<comment type="function">
    <text evidence="9">Beta-glucosidases are one of a number of cellulolytic enzymes involved in the degradation of cellulosic biomass. Catalyzes the last step releasing glucose from the inhibitory cellobiose.</text>
</comment>
<evidence type="ECO:0000256" key="14">
    <source>
        <dbReference type="SAM" id="SignalP"/>
    </source>
</evidence>
<evidence type="ECO:0000256" key="11">
    <source>
        <dbReference type="ARBA" id="ARBA00041276"/>
    </source>
</evidence>
<evidence type="ECO:0000256" key="13">
    <source>
        <dbReference type="ARBA" id="ARBA00041808"/>
    </source>
</evidence>
<dbReference type="OrthoDB" id="437054at2759"/>
<name>A0A9P1BMW7_9DINO</name>
<evidence type="ECO:0000256" key="3">
    <source>
        <dbReference type="ARBA" id="ARBA00005336"/>
    </source>
</evidence>
<keyword evidence="8" id="KW-0326">Glycosidase</keyword>
<accession>A0A9P1BMW7</accession>
<evidence type="ECO:0000313" key="19">
    <source>
        <dbReference type="Proteomes" id="UP001152797"/>
    </source>
</evidence>
<keyword evidence="5" id="KW-0964">Secreted</keyword>
<comment type="caution">
    <text evidence="17">The sequence shown here is derived from an EMBL/GenBank/DDBJ whole genome shotgun (WGS) entry which is preliminary data.</text>
</comment>
<evidence type="ECO:0000256" key="10">
    <source>
        <dbReference type="ARBA" id="ARBA00039579"/>
    </source>
</evidence>
<dbReference type="GO" id="GO:0005576">
    <property type="term" value="C:extracellular region"/>
    <property type="evidence" value="ECO:0007669"/>
    <property type="project" value="UniProtKB-SubCell"/>
</dbReference>
<comment type="subcellular location">
    <subcellularLocation>
        <location evidence="2">Secreted</location>
    </subcellularLocation>
</comment>
<dbReference type="AlphaFoldDB" id="A0A9P1BMW7"/>
<proteinExistence type="inferred from homology"/>
<keyword evidence="7" id="KW-0378">Hydrolase</keyword>
<dbReference type="GO" id="GO:0008422">
    <property type="term" value="F:beta-glucosidase activity"/>
    <property type="evidence" value="ECO:0007669"/>
    <property type="project" value="UniProtKB-EC"/>
</dbReference>
<feature type="signal peptide" evidence="14">
    <location>
        <begin position="1"/>
        <end position="28"/>
    </location>
</feature>
<feature type="domain" description="Glycoside hydrolase family 3 N-terminal" evidence="15">
    <location>
        <begin position="83"/>
        <end position="318"/>
    </location>
</feature>
<dbReference type="InterPro" id="IPR036962">
    <property type="entry name" value="Glyco_hydro_3_N_sf"/>
</dbReference>
<dbReference type="Proteomes" id="UP001152797">
    <property type="component" value="Unassembled WGS sequence"/>
</dbReference>
<dbReference type="Gene3D" id="3.20.20.300">
    <property type="entry name" value="Glycoside hydrolase, family 3, N-terminal domain"/>
    <property type="match status" value="1"/>
</dbReference>
<dbReference type="EMBL" id="CAMXCT030000256">
    <property type="protein sequence ID" value="CAL4763558.1"/>
    <property type="molecule type" value="Genomic_DNA"/>
</dbReference>
<dbReference type="InterPro" id="IPR002772">
    <property type="entry name" value="Glyco_hydro_3_C"/>
</dbReference>
<dbReference type="InterPro" id="IPR050288">
    <property type="entry name" value="Cellulose_deg_GH3"/>
</dbReference>